<keyword evidence="1" id="KW-0808">Transferase</keyword>
<reference evidence="1" key="1">
    <citation type="journal article" date="2020" name="Stud. Mycol.">
        <title>101 Dothideomycetes genomes: a test case for predicting lifestyles and emergence of pathogens.</title>
        <authorList>
            <person name="Haridas S."/>
            <person name="Albert R."/>
            <person name="Binder M."/>
            <person name="Bloem J."/>
            <person name="Labutti K."/>
            <person name="Salamov A."/>
            <person name="Andreopoulos B."/>
            <person name="Baker S."/>
            <person name="Barry K."/>
            <person name="Bills G."/>
            <person name="Bluhm B."/>
            <person name="Cannon C."/>
            <person name="Castanera R."/>
            <person name="Culley D."/>
            <person name="Daum C."/>
            <person name="Ezra D."/>
            <person name="Gonzalez J."/>
            <person name="Henrissat B."/>
            <person name="Kuo A."/>
            <person name="Liang C."/>
            <person name="Lipzen A."/>
            <person name="Lutzoni F."/>
            <person name="Magnuson J."/>
            <person name="Mondo S."/>
            <person name="Nolan M."/>
            <person name="Ohm R."/>
            <person name="Pangilinan J."/>
            <person name="Park H.-J."/>
            <person name="Ramirez L."/>
            <person name="Alfaro M."/>
            <person name="Sun H."/>
            <person name="Tritt A."/>
            <person name="Yoshinaga Y."/>
            <person name="Zwiers L.-H."/>
            <person name="Turgeon B."/>
            <person name="Goodwin S."/>
            <person name="Spatafora J."/>
            <person name="Crous P."/>
            <person name="Grigoriev I."/>
        </authorList>
    </citation>
    <scope>NUCLEOTIDE SEQUENCE</scope>
    <source>
        <strain evidence="1">CBS 122368</strain>
    </source>
</reference>
<dbReference type="Proteomes" id="UP000800094">
    <property type="component" value="Unassembled WGS sequence"/>
</dbReference>
<organism evidence="1 2">
    <name type="scientific">Trematosphaeria pertusa</name>
    <dbReference type="NCBI Taxonomy" id="390896"/>
    <lineage>
        <taxon>Eukaryota</taxon>
        <taxon>Fungi</taxon>
        <taxon>Dikarya</taxon>
        <taxon>Ascomycota</taxon>
        <taxon>Pezizomycotina</taxon>
        <taxon>Dothideomycetes</taxon>
        <taxon>Pleosporomycetidae</taxon>
        <taxon>Pleosporales</taxon>
        <taxon>Massarineae</taxon>
        <taxon>Trematosphaeriaceae</taxon>
        <taxon>Trematosphaeria</taxon>
    </lineage>
</organism>
<evidence type="ECO:0000313" key="2">
    <source>
        <dbReference type="Proteomes" id="UP000800094"/>
    </source>
</evidence>
<keyword evidence="2" id="KW-1185">Reference proteome</keyword>
<sequence>MFSKHSFRFKACVAFAFLINIFFLASYVRPNSLPSWTPWRQRDNTAGNSTLGFESILAVAPNEVPEKLKWRKEGLLRAAGYTGLAIEIPPQPIWTDADTDPLKEEWLKHNEVVRENGAYSWLGHLNVLNVAATRTTALILEDDVDWDIATREHMPPIAQGIRNLTGYSPAISQVGSAIQDVPFGTSWDLLWLGHCGDKMAEKPPPVILDDPSVPPYFESLWSGMNKDPQHKRIIGWSTKPMCTFAYAITAQAAKRLLERNDHGSTDFDVWLHILCKGFLKCVGVNPELFHHHEKAGAKESLINGENSKETLDRAMTKNIWHSARCNSLTEGEELVTCMGPAPKV</sequence>
<dbReference type="GO" id="GO:0016740">
    <property type="term" value="F:transferase activity"/>
    <property type="evidence" value="ECO:0007669"/>
    <property type="project" value="UniProtKB-KW"/>
</dbReference>
<dbReference type="AlphaFoldDB" id="A0A6A6IRX0"/>
<evidence type="ECO:0000313" key="1">
    <source>
        <dbReference type="EMBL" id="KAF2253284.1"/>
    </source>
</evidence>
<gene>
    <name evidence="1" type="ORF">BU26DRAFT_588123</name>
</gene>
<dbReference type="GeneID" id="54588037"/>
<dbReference type="OrthoDB" id="47375at2759"/>
<protein>
    <submittedName>
        <fullName evidence="1">Glycosyltransferase family 25 protein</fullName>
    </submittedName>
</protein>
<accession>A0A6A6IRX0</accession>
<proteinExistence type="predicted"/>
<name>A0A6A6IRX0_9PLEO</name>
<dbReference type="RefSeq" id="XP_033688288.1">
    <property type="nucleotide sequence ID" value="XM_033834707.1"/>
</dbReference>
<dbReference type="EMBL" id="ML987191">
    <property type="protein sequence ID" value="KAF2253284.1"/>
    <property type="molecule type" value="Genomic_DNA"/>
</dbReference>